<accession>A0ABY2ARC4</accession>
<sequence length="1782" mass="199540">MNVYTFLEELKSKEVQLNLKNGKLEVQAPEGVLTADLVERLKQSKEEIIALLQQTGTEENVSEIPVAAKKEYYPLSFSQNRLWVLDQFDQVATVFNMAMQYRLNGTIDEKLFAQAFEILVARHEILRTRFVDKNGQPYQHILENAAEGISFESLDYSHSENSNHLAQNKATAIAETKFDLYQDPLLKVAIIKVAEEQYFLSLCIHHIISDEWSMNILVKDVMAIYSGLKNDKKAVLEPLRIQFKDYASWELENIKNETASQQYWLKKLDGSLPVLELVSDHIRPALQTYNGNEVAVQISKENSQKFYELLEKNGTTLFMGAMSLVYTLLYRYSGNDDIIVGAPVSGRKQADLEHQIGFYINTLALRQNIDGASGFTALLQDVKTNILEGYQHQSYPFDLLVDELTVQRDPSRAPLFDVMVVVEDEGKDNSTKFEGVSIEEVPLEKKVSKYDLTFWFKEGASGEIAIHLEYNTDIYSKDRMTRLAVHLGKLLDSVIADATTPLDQLLLLKTEERKTLLEDYQGKKVAQSSDTTLISLFEAQADQQGNALAVKYENNSLSYAALEARSNQLAHYLQTQHHIGKGSIVGVMQDRSEFLLISILGILKAGGAYLPIDRNNPADRVAYMLADGNVSFLLTDTEVSDYAVITKNSTELQEELGNYPDTRLNIAINGEDLAYIIYTSGSTGRPKGVMIRHSSVVNLLQSVTPVFDFSNRDKVLATATFTFDISVFDFFMPLCTGGSLIIATNHVITDPLLLSAMLEENEITIMQATPSVWNVLLEAGWKISTPLKKISTGEFLPVSLGTRLLEIPGALYNMYGPTETTIWSAFQQIKEVKDLYSIGKPICNTTIFLLDKQGQVVPQGIIGNLFIGGAGVAKGYTDAELTTKKFIKNPLNNDEVIYDTGDLCQWDFNGNLVYLGRSDNQVKLRGYRIELGEIETLLLLDAQVNQAVVIVKGDFLLAYVTGKEKLDREHLKTVLQSKLPAYMVPAHIVQLEMFPLTSSGKIDKSALPFPKELSAKTYSAPETEAEQLIAEIWSELLLTTQVGREDNFFELGGNSLKAIQFITRLRNEASLQINIESVFRNPVLKNLARQIKGIASKEAVFIPKAAVQEEYELSRAQRRTWLQVQRQPEATTFNIITSYHLKGILNCKALEESFNALISRHESLRTVFVSKGAEPRQKIVSLEEYNFSIEYRAAKDSQSVIAEFTNHVFDLSKGPLFKATVLENNANDQELFFAIHHIISDEWSMQILVRDLINYYNALVRSEAVSVTPLSVQYKDYAAWQSSTSGSAEFELSRNYWKNHLSDAPGIELASDRPRPAIMSNNGSQYNFSFSTAASEGLKAICSASGSTLFMGVSALVYTLLYRYTGQSDITLGTPVAGRNHADLENQIGLYLNTLALRAEFSGEDNFKDLLSKVKEISISGFNHQSYPFDVLVEDLDRSLEKNRAPLFDVVVILQNVDLQFMKSLKMEGIEIDAKDFDLKTSKSDLRFEFIEREDCIEGSIEYNTDLYDEARMVRMATHMGNLLTAILDAPNQVLNEIEYLEETESETSKWFEKPVQKTASKYIHKSFEEIVSAYPDHTAIVEDNGHTGYAALNSFANQLSGLLLETGLSSNNAVGVLLPGGKELIGSLLACLKTGITYVPLSNSFSLTRMQQAVSETAMKVLITDEASWTVFQSQDIDHEFTHVLVFKASELSIGLAVYKASSSGEYLLSDYSLENYSEENVAVDYPINNSSYIFYSSGTTGKSKAIVGNQESIAHYINWHKNTFGFDTESRVSQIASVTF</sequence>
<keyword evidence="3" id="KW-1185">Reference proteome</keyword>
<dbReference type="Pfam" id="PF00550">
    <property type="entry name" value="PP-binding"/>
    <property type="match status" value="1"/>
</dbReference>
<dbReference type="PRINTS" id="PR00154">
    <property type="entry name" value="AMPBINDING"/>
</dbReference>
<dbReference type="Gene3D" id="1.10.1200.10">
    <property type="entry name" value="ACP-like"/>
    <property type="match status" value="1"/>
</dbReference>
<dbReference type="InterPro" id="IPR009081">
    <property type="entry name" value="PP-bd_ACP"/>
</dbReference>
<dbReference type="CDD" id="cd19531">
    <property type="entry name" value="LCL_NRPS-like"/>
    <property type="match status" value="2"/>
</dbReference>
<reference evidence="2 3" key="1">
    <citation type="journal article" date="2015" name="Stand. Genomic Sci.">
        <title>Genomic Encyclopedia of Bacterial and Archaeal Type Strains, Phase III: the genomes of soil and plant-associated and newly described type strains.</title>
        <authorList>
            <person name="Whitman W.B."/>
            <person name="Woyke T."/>
            <person name="Klenk H.P."/>
            <person name="Zhou Y."/>
            <person name="Lilburn T.G."/>
            <person name="Beck B.J."/>
            <person name="De Vos P."/>
            <person name="Vandamme P."/>
            <person name="Eisen J.A."/>
            <person name="Garrity G."/>
            <person name="Hugenholtz P."/>
            <person name="Kyrpides N.C."/>
        </authorList>
    </citation>
    <scope>NUCLEOTIDE SEQUENCE [LARGE SCALE GENOMIC DNA]</scope>
    <source>
        <strain evidence="2 3">P5626</strain>
    </source>
</reference>
<dbReference type="PANTHER" id="PTHR45527">
    <property type="entry name" value="NONRIBOSOMAL PEPTIDE SYNTHETASE"/>
    <property type="match status" value="1"/>
</dbReference>
<dbReference type="RefSeq" id="WP_132038356.1">
    <property type="nucleotide sequence ID" value="NZ_SLWA01000026.1"/>
</dbReference>
<dbReference type="Gene3D" id="1.10.10.1830">
    <property type="entry name" value="Non-ribosomal peptide synthase, adenylation domain"/>
    <property type="match status" value="1"/>
</dbReference>
<dbReference type="CDD" id="cd05930">
    <property type="entry name" value="A_NRPS"/>
    <property type="match status" value="1"/>
</dbReference>
<proteinExistence type="predicted"/>
<dbReference type="InterPro" id="IPR010071">
    <property type="entry name" value="AA_adenyl_dom"/>
</dbReference>
<evidence type="ECO:0000313" key="3">
    <source>
        <dbReference type="Proteomes" id="UP000295270"/>
    </source>
</evidence>
<dbReference type="InterPro" id="IPR023213">
    <property type="entry name" value="CAT-like_dom_sf"/>
</dbReference>
<dbReference type="InterPro" id="IPR020459">
    <property type="entry name" value="AMP-binding"/>
</dbReference>
<dbReference type="Gene3D" id="3.30.559.10">
    <property type="entry name" value="Chloramphenicol acetyltransferase-like domain"/>
    <property type="match status" value="2"/>
</dbReference>
<feature type="domain" description="Carrier" evidence="1">
    <location>
        <begin position="1020"/>
        <end position="1095"/>
    </location>
</feature>
<evidence type="ECO:0000259" key="1">
    <source>
        <dbReference type="PROSITE" id="PS50075"/>
    </source>
</evidence>
<dbReference type="PROSITE" id="PS00455">
    <property type="entry name" value="AMP_BINDING"/>
    <property type="match status" value="2"/>
</dbReference>
<dbReference type="Pfam" id="PF00668">
    <property type="entry name" value="Condensation"/>
    <property type="match status" value="2"/>
</dbReference>
<evidence type="ECO:0000313" key="2">
    <source>
        <dbReference type="EMBL" id="TCN49636.1"/>
    </source>
</evidence>
<dbReference type="InterPro" id="IPR041464">
    <property type="entry name" value="TubC_N"/>
</dbReference>
<dbReference type="EMBL" id="SLWA01000026">
    <property type="protein sequence ID" value="TCN49636.1"/>
    <property type="molecule type" value="Genomic_DNA"/>
</dbReference>
<dbReference type="InterPro" id="IPR045851">
    <property type="entry name" value="AMP-bd_C_sf"/>
</dbReference>
<dbReference type="PANTHER" id="PTHR45527:SF1">
    <property type="entry name" value="FATTY ACID SYNTHASE"/>
    <property type="match status" value="1"/>
</dbReference>
<gene>
    <name evidence="2" type="ORF">EV142_1262</name>
</gene>
<dbReference type="InterPro" id="IPR001242">
    <property type="entry name" value="Condensation_dom"/>
</dbReference>
<organism evidence="2 3">
    <name type="scientific">Flavobacterium circumlabens</name>
    <dbReference type="NCBI Taxonomy" id="2133765"/>
    <lineage>
        <taxon>Bacteria</taxon>
        <taxon>Pseudomonadati</taxon>
        <taxon>Bacteroidota</taxon>
        <taxon>Flavobacteriia</taxon>
        <taxon>Flavobacteriales</taxon>
        <taxon>Flavobacteriaceae</taxon>
        <taxon>Flavobacterium</taxon>
    </lineage>
</organism>
<dbReference type="Proteomes" id="UP000295270">
    <property type="component" value="Unassembled WGS sequence"/>
</dbReference>
<dbReference type="SUPFAM" id="SSF52777">
    <property type="entry name" value="CoA-dependent acyltransferases"/>
    <property type="match status" value="4"/>
</dbReference>
<dbReference type="InterPro" id="IPR020845">
    <property type="entry name" value="AMP-binding_CS"/>
</dbReference>
<dbReference type="Gene3D" id="3.30.300.30">
    <property type="match status" value="1"/>
</dbReference>
<dbReference type="Gene3D" id="3.40.50.12780">
    <property type="entry name" value="N-terminal domain of ligase-like"/>
    <property type="match status" value="1"/>
</dbReference>
<dbReference type="Gene3D" id="3.40.50.980">
    <property type="match status" value="2"/>
</dbReference>
<dbReference type="SUPFAM" id="SSF56801">
    <property type="entry name" value="Acetyl-CoA synthetase-like"/>
    <property type="match status" value="2"/>
</dbReference>
<dbReference type="NCBIfam" id="TIGR01733">
    <property type="entry name" value="AA-adenyl-dom"/>
    <property type="match status" value="1"/>
</dbReference>
<dbReference type="InterPro" id="IPR036736">
    <property type="entry name" value="ACP-like_sf"/>
</dbReference>
<dbReference type="InterPro" id="IPR000873">
    <property type="entry name" value="AMP-dep_synth/lig_dom"/>
</dbReference>
<dbReference type="InterPro" id="IPR044894">
    <property type="entry name" value="TubC_N_sf"/>
</dbReference>
<dbReference type="Pfam" id="PF13193">
    <property type="entry name" value="AMP-binding_C"/>
    <property type="match status" value="1"/>
</dbReference>
<name>A0ABY2ARC4_9FLAO</name>
<dbReference type="PROSITE" id="PS50075">
    <property type="entry name" value="CARRIER"/>
    <property type="match status" value="1"/>
</dbReference>
<dbReference type="Gene3D" id="3.30.559.30">
    <property type="entry name" value="Nonribosomal peptide synthetase, condensation domain"/>
    <property type="match status" value="2"/>
</dbReference>
<feature type="non-terminal residue" evidence="2">
    <location>
        <position position="1782"/>
    </location>
</feature>
<dbReference type="Gene3D" id="2.30.38.10">
    <property type="entry name" value="Luciferase, Domain 3"/>
    <property type="match status" value="1"/>
</dbReference>
<dbReference type="SUPFAM" id="SSF47336">
    <property type="entry name" value="ACP-like"/>
    <property type="match status" value="1"/>
</dbReference>
<protein>
    <submittedName>
        <fullName evidence="2">Amino acid adenylation domain-containing protein</fullName>
    </submittedName>
</protein>
<dbReference type="InterPro" id="IPR042099">
    <property type="entry name" value="ANL_N_sf"/>
</dbReference>
<dbReference type="InterPro" id="IPR025110">
    <property type="entry name" value="AMP-bd_C"/>
</dbReference>
<comment type="caution">
    <text evidence="2">The sequence shown here is derived from an EMBL/GenBank/DDBJ whole genome shotgun (WGS) entry which is preliminary data.</text>
</comment>
<dbReference type="Pfam" id="PF00501">
    <property type="entry name" value="AMP-binding"/>
    <property type="match status" value="2"/>
</dbReference>
<dbReference type="Pfam" id="PF18563">
    <property type="entry name" value="TubC_N"/>
    <property type="match status" value="1"/>
</dbReference>